<gene>
    <name evidence="1" type="ordered locus">Cmaq_1519</name>
</gene>
<protein>
    <submittedName>
        <fullName evidence="1">Uncharacterized protein</fullName>
    </submittedName>
</protein>
<proteinExistence type="predicted"/>
<keyword evidence="2" id="KW-1185">Reference proteome</keyword>
<dbReference type="OrthoDB" id="29246at2157"/>
<dbReference type="EMBL" id="CP000852">
    <property type="protein sequence ID" value="ABW02343.1"/>
    <property type="molecule type" value="Genomic_DNA"/>
</dbReference>
<dbReference type="Proteomes" id="UP000001137">
    <property type="component" value="Chromosome"/>
</dbReference>
<dbReference type="HOGENOM" id="CLU_081189_0_0_2"/>
<dbReference type="GeneID" id="5709936"/>
<dbReference type="RefSeq" id="WP_012186562.1">
    <property type="nucleotide sequence ID" value="NC_009954.1"/>
</dbReference>
<dbReference type="Pfam" id="PF09700">
    <property type="entry name" value="Cas_Cmr3"/>
    <property type="match status" value="1"/>
</dbReference>
<dbReference type="STRING" id="397948.Cmaq_1519"/>
<evidence type="ECO:0000313" key="1">
    <source>
        <dbReference type="EMBL" id="ABW02343.1"/>
    </source>
</evidence>
<name>A8M9C4_CALMQ</name>
<dbReference type="KEGG" id="cma:Cmaq_1519"/>
<evidence type="ECO:0000313" key="2">
    <source>
        <dbReference type="Proteomes" id="UP000001137"/>
    </source>
</evidence>
<dbReference type="eggNOG" id="arCOG02665">
    <property type="taxonomic scope" value="Archaea"/>
</dbReference>
<accession>A8M9C4</accession>
<dbReference type="AlphaFoldDB" id="A8M9C4"/>
<organism evidence="1 2">
    <name type="scientific">Caldivirga maquilingensis (strain ATCC 700844 / DSM 13496 / JCM 10307 / IC-167)</name>
    <dbReference type="NCBI Taxonomy" id="397948"/>
    <lineage>
        <taxon>Archaea</taxon>
        <taxon>Thermoproteota</taxon>
        <taxon>Thermoprotei</taxon>
        <taxon>Thermoproteales</taxon>
        <taxon>Thermoproteaceae</taxon>
        <taxon>Caldivirga</taxon>
    </lineage>
</organism>
<sequence length="331" mass="37490">MSQAREFLELRIKPIEPLHLTAGPIRGIDLISATRASYAPLPTTVIGLLANIYYETNNKTQTGKIQDLDCGVEDLLKVKDEAGIEDVWGPLIVINGREHFLVENTLLPVETLKDYVELVKMDKECQGECYQDLTKEYYQFREISKVGIAINMETRTVRQGFMYVQKYTWPYRVIKDDESEPVPPGWYYKYIIIMNPQKAGWIRGKITWNIGGEGRQALIEMGRTNQKPPQPTKEAILLTPLIFTGEKPYVEVDKIDPNIGKIHGILTSKGPKIKITTTSLGYRGKTNQSENCRRPIYPALPPGTLVELKQQVSKLGLYTQLGYGATYPLPL</sequence>
<reference evidence="1 2" key="1">
    <citation type="submission" date="2007-10" db="EMBL/GenBank/DDBJ databases">
        <title>Complete sequence of Caldivirga maquilingensis IC-167.</title>
        <authorList>
            <consortium name="US DOE Joint Genome Institute"/>
            <person name="Copeland A."/>
            <person name="Lucas S."/>
            <person name="Lapidus A."/>
            <person name="Barry K."/>
            <person name="Glavina del Rio T."/>
            <person name="Dalin E."/>
            <person name="Tice H."/>
            <person name="Pitluck S."/>
            <person name="Saunders E."/>
            <person name="Brettin T."/>
            <person name="Bruce D."/>
            <person name="Detter J.C."/>
            <person name="Han C."/>
            <person name="Schmutz J."/>
            <person name="Larimer F."/>
            <person name="Land M."/>
            <person name="Hauser L."/>
            <person name="Kyrpides N."/>
            <person name="Ivanova N."/>
            <person name="Biddle J.F."/>
            <person name="Zhang Z."/>
            <person name="Fitz-Gibbon S.T."/>
            <person name="Lowe T.M."/>
            <person name="Saltikov C."/>
            <person name="House C.H."/>
            <person name="Richardson P."/>
        </authorList>
    </citation>
    <scope>NUCLEOTIDE SEQUENCE [LARGE SCALE GENOMIC DNA]</scope>
    <source>
        <strain evidence="2">ATCC 700844 / DSM 13496 / JCM 10307 / IC-167</strain>
    </source>
</reference>
<dbReference type="InterPro" id="IPR019117">
    <property type="entry name" value="CRISPR-assoc_protein_Cmr3"/>
</dbReference>